<keyword evidence="5" id="KW-0963">Cytoplasm</keyword>
<dbReference type="Pfam" id="PF16815">
    <property type="entry name" value="HRI1"/>
    <property type="match status" value="1"/>
</dbReference>
<evidence type="ECO:0000256" key="1">
    <source>
        <dbReference type="ARBA" id="ARBA00004123"/>
    </source>
</evidence>
<dbReference type="InterPro" id="IPR043047">
    <property type="entry name" value="Hri1_N_sf"/>
</dbReference>
<evidence type="ECO:0000256" key="4">
    <source>
        <dbReference type="ARBA" id="ARBA00017063"/>
    </source>
</evidence>
<evidence type="ECO:0000313" key="8">
    <source>
        <dbReference type="EMBL" id="KAK3318710.1"/>
    </source>
</evidence>
<gene>
    <name evidence="8" type="ORF">B0H66DRAFT_640060</name>
</gene>
<dbReference type="GO" id="GO:0005634">
    <property type="term" value="C:nucleus"/>
    <property type="evidence" value="ECO:0007669"/>
    <property type="project" value="UniProtKB-SubCell"/>
</dbReference>
<evidence type="ECO:0000256" key="5">
    <source>
        <dbReference type="ARBA" id="ARBA00022490"/>
    </source>
</evidence>
<dbReference type="Proteomes" id="UP001283341">
    <property type="component" value="Unassembled WGS sequence"/>
</dbReference>
<keyword evidence="9" id="KW-1185">Reference proteome</keyword>
<name>A0AAE0M4G3_9PEZI</name>
<dbReference type="InterPro" id="IPR031818">
    <property type="entry name" value="Hri1"/>
</dbReference>
<comment type="subcellular location">
    <subcellularLocation>
        <location evidence="2">Cytoplasm</location>
    </subcellularLocation>
    <subcellularLocation>
        <location evidence="1">Nucleus</location>
    </subcellularLocation>
</comment>
<evidence type="ECO:0000256" key="3">
    <source>
        <dbReference type="ARBA" id="ARBA00005229"/>
    </source>
</evidence>
<comment type="caution">
    <text evidence="8">The sequence shown here is derived from an EMBL/GenBank/DDBJ whole genome shotgun (WGS) entry which is preliminary data.</text>
</comment>
<reference evidence="8" key="2">
    <citation type="submission" date="2023-06" db="EMBL/GenBank/DDBJ databases">
        <authorList>
            <consortium name="Lawrence Berkeley National Laboratory"/>
            <person name="Haridas S."/>
            <person name="Hensen N."/>
            <person name="Bonometti L."/>
            <person name="Westerberg I."/>
            <person name="Brannstrom I.O."/>
            <person name="Guillou S."/>
            <person name="Cros-Aarteil S."/>
            <person name="Calhoun S."/>
            <person name="Kuo A."/>
            <person name="Mondo S."/>
            <person name="Pangilinan J."/>
            <person name="Riley R."/>
            <person name="Labutti K."/>
            <person name="Andreopoulos B."/>
            <person name="Lipzen A."/>
            <person name="Chen C."/>
            <person name="Yanf M."/>
            <person name="Daum C."/>
            <person name="Ng V."/>
            <person name="Clum A."/>
            <person name="Steindorff A."/>
            <person name="Ohm R."/>
            <person name="Martin F."/>
            <person name="Silar P."/>
            <person name="Natvig D."/>
            <person name="Lalanne C."/>
            <person name="Gautier V."/>
            <person name="Ament-Velasquez S.L."/>
            <person name="Kruys A."/>
            <person name="Hutchinson M.I."/>
            <person name="Powell A.J."/>
            <person name="Barry K."/>
            <person name="Miller A.N."/>
            <person name="Grigoriev I.V."/>
            <person name="Debuchy R."/>
            <person name="Gladieux P."/>
            <person name="Thoren M.H."/>
            <person name="Johannesson H."/>
        </authorList>
    </citation>
    <scope>NUCLEOTIDE SEQUENCE</scope>
    <source>
        <strain evidence="8">CBS 118394</strain>
    </source>
</reference>
<dbReference type="CDD" id="cd11693">
    <property type="entry name" value="HRI1_C_like"/>
    <property type="match status" value="1"/>
</dbReference>
<dbReference type="CDD" id="cd11692">
    <property type="entry name" value="HRI1_N_like"/>
    <property type="match status" value="1"/>
</dbReference>
<sequence length="277" mass="30935">MADISVREYIRWLPDEASEPTSTIVLTSPQRRFVDIRVNIDPNNADNHDNINIDTTDLSRLDWAIAGTSESTSTPPDTTGDRHWHSKWHHWIDSRVADTNLATVSDEGDMFPQPPDGTRVLEKGRMPNPSTGIETDYEEMWLSEKIDVNVPRYSQFTPNLPRSVKSSDEETVKRCAVLQLEDTSTKTRGMIVRLGQYCQGILRVGEDVVVERWKWESGASGTGGAWTRQVRIGEIEGAGASTELPVDLMSGFVHSVEVGDAVIDGNGVWKLVEWADL</sequence>
<evidence type="ECO:0000256" key="6">
    <source>
        <dbReference type="ARBA" id="ARBA00023242"/>
    </source>
</evidence>
<protein>
    <recommendedName>
        <fullName evidence="4">Protein HRI1</fullName>
    </recommendedName>
</protein>
<dbReference type="AlphaFoldDB" id="A0AAE0M4G3"/>
<evidence type="ECO:0000256" key="2">
    <source>
        <dbReference type="ARBA" id="ARBA00004496"/>
    </source>
</evidence>
<accession>A0AAE0M4G3</accession>
<dbReference type="Gene3D" id="2.40.128.320">
    <property type="entry name" value="Protein HRI1, N-terminal domain"/>
    <property type="match status" value="1"/>
</dbReference>
<evidence type="ECO:0000256" key="7">
    <source>
        <dbReference type="SAM" id="MobiDB-lite"/>
    </source>
</evidence>
<proteinExistence type="inferred from homology"/>
<dbReference type="GO" id="GO:0005737">
    <property type="term" value="C:cytoplasm"/>
    <property type="evidence" value="ECO:0007669"/>
    <property type="project" value="UniProtKB-SubCell"/>
</dbReference>
<feature type="region of interest" description="Disordered" evidence="7">
    <location>
        <begin position="105"/>
        <end position="133"/>
    </location>
</feature>
<dbReference type="InterPro" id="IPR038744">
    <property type="entry name" value="Hri1_N"/>
</dbReference>
<dbReference type="EMBL" id="JAUEDM010000004">
    <property type="protein sequence ID" value="KAK3318710.1"/>
    <property type="molecule type" value="Genomic_DNA"/>
</dbReference>
<evidence type="ECO:0000313" key="9">
    <source>
        <dbReference type="Proteomes" id="UP001283341"/>
    </source>
</evidence>
<comment type="similarity">
    <text evidence="3">Belongs to the HRI1 family.</text>
</comment>
<keyword evidence="6" id="KW-0539">Nucleus</keyword>
<organism evidence="8 9">
    <name type="scientific">Apodospora peruviana</name>
    <dbReference type="NCBI Taxonomy" id="516989"/>
    <lineage>
        <taxon>Eukaryota</taxon>
        <taxon>Fungi</taxon>
        <taxon>Dikarya</taxon>
        <taxon>Ascomycota</taxon>
        <taxon>Pezizomycotina</taxon>
        <taxon>Sordariomycetes</taxon>
        <taxon>Sordariomycetidae</taxon>
        <taxon>Sordariales</taxon>
        <taxon>Lasiosphaeriaceae</taxon>
        <taxon>Apodospora</taxon>
    </lineage>
</organism>
<reference evidence="8" key="1">
    <citation type="journal article" date="2023" name="Mol. Phylogenet. Evol.">
        <title>Genome-scale phylogeny and comparative genomics of the fungal order Sordariales.</title>
        <authorList>
            <person name="Hensen N."/>
            <person name="Bonometti L."/>
            <person name="Westerberg I."/>
            <person name="Brannstrom I.O."/>
            <person name="Guillou S."/>
            <person name="Cros-Aarteil S."/>
            <person name="Calhoun S."/>
            <person name="Haridas S."/>
            <person name="Kuo A."/>
            <person name="Mondo S."/>
            <person name="Pangilinan J."/>
            <person name="Riley R."/>
            <person name="LaButti K."/>
            <person name="Andreopoulos B."/>
            <person name="Lipzen A."/>
            <person name="Chen C."/>
            <person name="Yan M."/>
            <person name="Daum C."/>
            <person name="Ng V."/>
            <person name="Clum A."/>
            <person name="Steindorff A."/>
            <person name="Ohm R.A."/>
            <person name="Martin F."/>
            <person name="Silar P."/>
            <person name="Natvig D.O."/>
            <person name="Lalanne C."/>
            <person name="Gautier V."/>
            <person name="Ament-Velasquez S.L."/>
            <person name="Kruys A."/>
            <person name="Hutchinson M.I."/>
            <person name="Powell A.J."/>
            <person name="Barry K."/>
            <person name="Miller A.N."/>
            <person name="Grigoriev I.V."/>
            <person name="Debuchy R."/>
            <person name="Gladieux P."/>
            <person name="Hiltunen Thoren M."/>
            <person name="Johannesson H."/>
        </authorList>
    </citation>
    <scope>NUCLEOTIDE SEQUENCE</scope>
    <source>
        <strain evidence="8">CBS 118394</strain>
    </source>
</reference>